<feature type="signal peptide" evidence="6">
    <location>
        <begin position="1"/>
        <end position="22"/>
    </location>
</feature>
<evidence type="ECO:0000256" key="2">
    <source>
        <dbReference type="ARBA" id="ARBA00022729"/>
    </source>
</evidence>
<organism evidence="7 8">
    <name type="scientific">Nyssa sinensis</name>
    <dbReference type="NCBI Taxonomy" id="561372"/>
    <lineage>
        <taxon>Eukaryota</taxon>
        <taxon>Viridiplantae</taxon>
        <taxon>Streptophyta</taxon>
        <taxon>Embryophyta</taxon>
        <taxon>Tracheophyta</taxon>
        <taxon>Spermatophyta</taxon>
        <taxon>Magnoliopsida</taxon>
        <taxon>eudicotyledons</taxon>
        <taxon>Gunneridae</taxon>
        <taxon>Pentapetalae</taxon>
        <taxon>asterids</taxon>
        <taxon>Cornales</taxon>
        <taxon>Nyssaceae</taxon>
        <taxon>Nyssa</taxon>
    </lineage>
</organism>
<evidence type="ECO:0008006" key="9">
    <source>
        <dbReference type="Google" id="ProtNLM"/>
    </source>
</evidence>
<accession>A0A5J5BJW5</accession>
<dbReference type="PROSITE" id="PS00653">
    <property type="entry name" value="GLYCOSYL_HYDROL_F1_2"/>
    <property type="match status" value="1"/>
</dbReference>
<dbReference type="GO" id="GO:0005975">
    <property type="term" value="P:carbohydrate metabolic process"/>
    <property type="evidence" value="ECO:0007669"/>
    <property type="project" value="InterPro"/>
</dbReference>
<evidence type="ECO:0000256" key="4">
    <source>
        <dbReference type="ARBA" id="ARBA00023180"/>
    </source>
</evidence>
<evidence type="ECO:0000256" key="1">
    <source>
        <dbReference type="ARBA" id="ARBA00010838"/>
    </source>
</evidence>
<dbReference type="Proteomes" id="UP000325577">
    <property type="component" value="Linkage Group LG11"/>
</dbReference>
<dbReference type="SUPFAM" id="SSF51445">
    <property type="entry name" value="(Trans)glycosidases"/>
    <property type="match status" value="1"/>
</dbReference>
<keyword evidence="2 6" id="KW-0732">Signal</keyword>
<keyword evidence="3" id="KW-0378">Hydrolase</keyword>
<dbReference type="PRINTS" id="PR00131">
    <property type="entry name" value="GLHYDRLASE1"/>
</dbReference>
<comment type="similarity">
    <text evidence="1 5">Belongs to the glycosyl hydrolase 1 family.</text>
</comment>
<evidence type="ECO:0000256" key="6">
    <source>
        <dbReference type="SAM" id="SignalP"/>
    </source>
</evidence>
<keyword evidence="4" id="KW-0325">Glycoprotein</keyword>
<dbReference type="OrthoDB" id="65569at2759"/>
<evidence type="ECO:0000256" key="5">
    <source>
        <dbReference type="RuleBase" id="RU003690"/>
    </source>
</evidence>
<dbReference type="Gene3D" id="3.20.20.80">
    <property type="entry name" value="Glycosidases"/>
    <property type="match status" value="2"/>
</dbReference>
<dbReference type="InterPro" id="IPR017853">
    <property type="entry name" value="GH"/>
</dbReference>
<protein>
    <recommendedName>
        <fullName evidence="9">Beta-glucosidase</fullName>
    </recommendedName>
</protein>
<dbReference type="EMBL" id="CM018034">
    <property type="protein sequence ID" value="KAA8543099.1"/>
    <property type="molecule type" value="Genomic_DNA"/>
</dbReference>
<keyword evidence="8" id="KW-1185">Reference proteome</keyword>
<dbReference type="AlphaFoldDB" id="A0A5J5BJW5"/>
<dbReference type="InterPro" id="IPR001360">
    <property type="entry name" value="Glyco_hydro_1"/>
</dbReference>
<dbReference type="PANTHER" id="PTHR10353:SF29">
    <property type="entry name" value="BETA-GLUCOSIDASE 11"/>
    <property type="match status" value="1"/>
</dbReference>
<feature type="chain" id="PRO_5023885359" description="Beta-glucosidase" evidence="6">
    <location>
        <begin position="23"/>
        <end position="486"/>
    </location>
</feature>
<dbReference type="Pfam" id="PF00232">
    <property type="entry name" value="Glyco_hydro_1"/>
    <property type="match status" value="2"/>
</dbReference>
<dbReference type="FunFam" id="3.20.20.80:FF:000069">
    <property type="entry name" value="Beta-glucosidase 1"/>
    <property type="match status" value="1"/>
</dbReference>
<evidence type="ECO:0000313" key="7">
    <source>
        <dbReference type="EMBL" id="KAA8543099.1"/>
    </source>
</evidence>
<name>A0A5J5BJW5_9ASTE</name>
<dbReference type="InterPro" id="IPR033132">
    <property type="entry name" value="GH_1_N_CS"/>
</dbReference>
<dbReference type="PANTHER" id="PTHR10353">
    <property type="entry name" value="GLYCOSYL HYDROLASE"/>
    <property type="match status" value="1"/>
</dbReference>
<proteinExistence type="inferred from homology"/>
<evidence type="ECO:0000256" key="3">
    <source>
        <dbReference type="ARBA" id="ARBA00022801"/>
    </source>
</evidence>
<reference evidence="7 8" key="1">
    <citation type="submission" date="2019-09" db="EMBL/GenBank/DDBJ databases">
        <title>A chromosome-level genome assembly of the Chinese tupelo Nyssa sinensis.</title>
        <authorList>
            <person name="Yang X."/>
            <person name="Kang M."/>
            <person name="Yang Y."/>
            <person name="Xiong H."/>
            <person name="Wang M."/>
            <person name="Zhang Z."/>
            <person name="Wang Z."/>
            <person name="Wu H."/>
            <person name="Ma T."/>
            <person name="Liu J."/>
            <person name="Xi Z."/>
        </authorList>
    </citation>
    <scope>NUCLEOTIDE SEQUENCE [LARGE SCALE GENOMIC DNA]</scope>
    <source>
        <strain evidence="7">J267</strain>
        <tissue evidence="7">Leaf</tissue>
    </source>
</reference>
<dbReference type="GO" id="GO:0008422">
    <property type="term" value="F:beta-glucosidase activity"/>
    <property type="evidence" value="ECO:0007669"/>
    <property type="project" value="TreeGrafter"/>
</dbReference>
<sequence>MPILSFSSLFLLLLNLAAPVFSADKFSRNDFPPGFVFGSGISAYQYEGAAFQDGRTPSIWDTFAHSVYSHGNGDIACDGYHKYKDDVQLMLDTGLEAFRFSISWSRLIPNGRGPVNAKGLEYYNNFINELISHGIQPHVTLVHSDVPKALEDEYGGWLSRKIVKDFTAYADVCFREFGNRILHWTTVNEANVFVLCGYDWAMTPPQRCSAPFGIINCTKGNSSSEPYIAAHNILLAHASVARLYQKNYQGMQRGFIGINLFAYQFVPYTNATEDVIATQRANDFWIGWFLKPLVYGDYPDIMKRNAGTRIPAFTKLESKQVKGSFDFLGLNHYYTLYIKDKPSYLKMDNRDVIADMAVEFILQGDTPPDELPMSGQRTQRNTTLNDTSRVKYIHGFIGSLLDAVRNGSNVRGYFTWSFLDLFELLDGYESAYGLYYVDLDDKDLKRYPKLSAHWYASFLKGRSIGLDSATELERNMSTLSQSHFSQ</sequence>
<gene>
    <name evidence="7" type="ORF">F0562_021406</name>
</gene>
<evidence type="ECO:0000313" key="8">
    <source>
        <dbReference type="Proteomes" id="UP000325577"/>
    </source>
</evidence>